<feature type="chain" id="PRO_5047053707" description="Two component regulator propeller" evidence="2">
    <location>
        <begin position="25"/>
        <end position="361"/>
    </location>
</feature>
<evidence type="ECO:0000256" key="2">
    <source>
        <dbReference type="SAM" id="SignalP"/>
    </source>
</evidence>
<dbReference type="Proteomes" id="UP000676565">
    <property type="component" value="Unassembled WGS sequence"/>
</dbReference>
<gene>
    <name evidence="3" type="ORF">J8F10_12630</name>
</gene>
<evidence type="ECO:0008006" key="5">
    <source>
        <dbReference type="Google" id="ProtNLM"/>
    </source>
</evidence>
<feature type="region of interest" description="Disordered" evidence="1">
    <location>
        <begin position="29"/>
        <end position="50"/>
    </location>
</feature>
<evidence type="ECO:0000256" key="1">
    <source>
        <dbReference type="SAM" id="MobiDB-lite"/>
    </source>
</evidence>
<evidence type="ECO:0000313" key="3">
    <source>
        <dbReference type="EMBL" id="MBP3956129.1"/>
    </source>
</evidence>
<proteinExistence type="predicted"/>
<feature type="compositionally biased region" description="Basic and acidic residues" evidence="1">
    <location>
        <begin position="31"/>
        <end position="44"/>
    </location>
</feature>
<dbReference type="RefSeq" id="WP_210654162.1">
    <property type="nucleotide sequence ID" value="NZ_JAGKQQ010000001.1"/>
</dbReference>
<keyword evidence="2" id="KW-0732">Signal</keyword>
<keyword evidence="4" id="KW-1185">Reference proteome</keyword>
<comment type="caution">
    <text evidence="3">The sequence shown here is derived from an EMBL/GenBank/DDBJ whole genome shotgun (WGS) entry which is preliminary data.</text>
</comment>
<dbReference type="InterPro" id="IPR011110">
    <property type="entry name" value="Reg_prop"/>
</dbReference>
<evidence type="ECO:0000313" key="4">
    <source>
        <dbReference type="Proteomes" id="UP000676565"/>
    </source>
</evidence>
<dbReference type="InterPro" id="IPR015943">
    <property type="entry name" value="WD40/YVTN_repeat-like_dom_sf"/>
</dbReference>
<feature type="signal peptide" evidence="2">
    <location>
        <begin position="1"/>
        <end position="24"/>
    </location>
</feature>
<protein>
    <recommendedName>
        <fullName evidence="5">Two component regulator propeller</fullName>
    </recommendedName>
</protein>
<dbReference type="Gene3D" id="2.130.10.10">
    <property type="entry name" value="YVTN repeat-like/Quinoprotein amine dehydrogenase"/>
    <property type="match status" value="2"/>
</dbReference>
<dbReference type="Pfam" id="PF07494">
    <property type="entry name" value="Reg_prop"/>
    <property type="match status" value="2"/>
</dbReference>
<accession>A0ABS5BQW7</accession>
<dbReference type="EMBL" id="JAGKQQ010000001">
    <property type="protein sequence ID" value="MBP3956129.1"/>
    <property type="molecule type" value="Genomic_DNA"/>
</dbReference>
<sequence>MALLTRGLRALTALSLLAAFSVSAAGWDNPAKPEQKTSSNDKKAPTAKGEIVSETGKSVMYVFQSKNGDYWFGSNDRGVYRYNGKTLVNFTTKDGLVSDRIRGIQEDTAGAVYFTTYEGISRFDGKSFTTLVASERADATEWKLQPGDLWFVGPPDAGVVFRYTGKSLHRLEFPKTKLGDEHLERMPRSKFPNAIYSPYDVYCILKDSKGNLWFGSTCVGVCRYDGKSFDWLTDKTLTEAPVRSILENKKGNYWFTYSGNRPLDGLKAVNDFGKLQARAEGTIVEGTSIIEDDNGTLWTAALSAGVFKYDGKQKVGYPIKEGNTTIEVFAIYKDNRGDLWLGTHNGGAYKFNGKTFEKFRP</sequence>
<reference evidence="3 4" key="1">
    <citation type="submission" date="2021-04" db="EMBL/GenBank/DDBJ databases">
        <authorList>
            <person name="Ivanova A."/>
        </authorList>
    </citation>
    <scope>NUCLEOTIDE SEQUENCE [LARGE SCALE GENOMIC DNA]</scope>
    <source>
        <strain evidence="3 4">G18</strain>
    </source>
</reference>
<organism evidence="3 4">
    <name type="scientific">Gemmata palustris</name>
    <dbReference type="NCBI Taxonomy" id="2822762"/>
    <lineage>
        <taxon>Bacteria</taxon>
        <taxon>Pseudomonadati</taxon>
        <taxon>Planctomycetota</taxon>
        <taxon>Planctomycetia</taxon>
        <taxon>Gemmatales</taxon>
        <taxon>Gemmataceae</taxon>
        <taxon>Gemmata</taxon>
    </lineage>
</organism>
<dbReference type="SUPFAM" id="SSF63829">
    <property type="entry name" value="Calcium-dependent phosphotriesterase"/>
    <property type="match status" value="2"/>
</dbReference>
<name>A0ABS5BQW7_9BACT</name>